<dbReference type="Proteomes" id="UP000470875">
    <property type="component" value="Unassembled WGS sequence"/>
</dbReference>
<evidence type="ECO:0000313" key="1">
    <source>
        <dbReference type="EMBL" id="MSS84981.1"/>
    </source>
</evidence>
<evidence type="ECO:0000313" key="2">
    <source>
        <dbReference type="Proteomes" id="UP000470875"/>
    </source>
</evidence>
<name>A0A6N7W6H3_9ACTO</name>
<dbReference type="InterPro" id="IPR046275">
    <property type="entry name" value="DUF6308"/>
</dbReference>
<sequence length="223" mass="25232">MTKEFIRNSCLRDTLNDSSLSVELLKGYYRPIKDGGHFEGGYFDTFPPGKANDPHRFTVEDLLACSLLSADIKANGIVEILIDNPDRYTNLLTEIDVSKRFINIPAKAWSSKKYPGRDLYLALASAFKSGGIKNLGETRATKLMARKRPELFPITDSVVRGMTVGPKKKYWTPFSEWLNTDNNYSKLESIRAEAGLEDRISVIRVFDVIAWLIGSKKYKRILS</sequence>
<protein>
    <submittedName>
        <fullName evidence="1">Uncharacterized protein</fullName>
    </submittedName>
</protein>
<organism evidence="1 2">
    <name type="scientific">Scrofimicrobium canadense</name>
    <dbReference type="NCBI Taxonomy" id="2652290"/>
    <lineage>
        <taxon>Bacteria</taxon>
        <taxon>Bacillati</taxon>
        <taxon>Actinomycetota</taxon>
        <taxon>Actinomycetes</taxon>
        <taxon>Actinomycetales</taxon>
        <taxon>Actinomycetaceae</taxon>
        <taxon>Scrofimicrobium</taxon>
    </lineage>
</organism>
<reference evidence="1 2" key="1">
    <citation type="submission" date="2019-08" db="EMBL/GenBank/DDBJ databases">
        <title>In-depth cultivation of the pig gut microbiome towards novel bacterial diversity and tailored functional studies.</title>
        <authorList>
            <person name="Wylensek D."/>
            <person name="Hitch T.C.A."/>
            <person name="Clavel T."/>
        </authorList>
    </citation>
    <scope>NUCLEOTIDE SEQUENCE [LARGE SCALE GENOMIC DNA]</scope>
    <source>
        <strain evidence="1 2">WB03_NA08</strain>
    </source>
</reference>
<accession>A0A6N7W6H3</accession>
<proteinExistence type="predicted"/>
<dbReference type="RefSeq" id="WP_154545823.1">
    <property type="nucleotide sequence ID" value="NZ_VULO01000011.1"/>
</dbReference>
<dbReference type="AlphaFoldDB" id="A0A6N7W6H3"/>
<dbReference type="EMBL" id="VULO01000011">
    <property type="protein sequence ID" value="MSS84981.1"/>
    <property type="molecule type" value="Genomic_DNA"/>
</dbReference>
<gene>
    <name evidence="1" type="ORF">FYJ24_09435</name>
</gene>
<comment type="caution">
    <text evidence="1">The sequence shown here is derived from an EMBL/GenBank/DDBJ whole genome shotgun (WGS) entry which is preliminary data.</text>
</comment>
<dbReference type="Pfam" id="PF19827">
    <property type="entry name" value="DUF6308"/>
    <property type="match status" value="1"/>
</dbReference>
<keyword evidence="2" id="KW-1185">Reference proteome</keyword>